<dbReference type="Gene3D" id="3.90.550.50">
    <property type="match status" value="1"/>
</dbReference>
<proteinExistence type="inferred from homology"/>
<evidence type="ECO:0000256" key="3">
    <source>
        <dbReference type="ARBA" id="ARBA00022676"/>
    </source>
</evidence>
<reference evidence="12 13" key="1">
    <citation type="submission" date="2018-04" db="EMBL/GenBank/DDBJ databases">
        <title>The genome of golden apple snail Pomacea canaliculata provides insight into stress tolerance and invasive adaptation.</title>
        <authorList>
            <person name="Liu C."/>
            <person name="Liu B."/>
            <person name="Ren Y."/>
            <person name="Zhang Y."/>
            <person name="Wang H."/>
            <person name="Li S."/>
            <person name="Jiang F."/>
            <person name="Yin L."/>
            <person name="Zhang G."/>
            <person name="Qian W."/>
            <person name="Fan W."/>
        </authorList>
    </citation>
    <scope>NUCLEOTIDE SEQUENCE [LARGE SCALE GENOMIC DNA]</scope>
    <source>
        <strain evidence="12">SZHN2017</strain>
        <tissue evidence="12">Muscle</tissue>
    </source>
</reference>
<name>A0A2T7P390_POMCA</name>
<evidence type="ECO:0000256" key="10">
    <source>
        <dbReference type="ARBA" id="ARBA00023180"/>
    </source>
</evidence>
<protein>
    <recommendedName>
        <fullName evidence="11">Hexosyltransferase</fullName>
        <ecNumber evidence="11">2.4.1.-</ecNumber>
    </recommendedName>
</protein>
<dbReference type="Proteomes" id="UP000245119">
    <property type="component" value="Linkage Group LG6"/>
</dbReference>
<keyword evidence="7 11" id="KW-1133">Transmembrane helix</keyword>
<keyword evidence="9 11" id="KW-0472">Membrane</keyword>
<sequence length="390" mass="44770">MSYSSTPRPVVSSVLLTFRLTFLILLFCHVTGKYSLVRGCYHPVNRGRWRYIRCLCLLVFVFFTMLFLLLASCRLIPRDMYHVTDIEDALFFDWMHGDYFRLRVEEEQQSVTVPSIIIIQPSPDAPTSCTNDTYIVALVASLPSEASSRHTVRVTWGQAAITRTWPAAVITAEVRLFFFLGKPRTDAELQWIQKEAEDFQDLVVMDFEDTYRNLTLKTLAGLNWISQHCSQASFVLKADQDTFVHIPRLLTLLYTYQNVFRNALLGQVMYNPPVVTSGKWAITEDEYPFSTYASFASGPCYLLDNTVVPDLLVASRYMPYIPFEDVFMGCLAKTIGLSRLRVEPFLIDQFHNKSFCSFTHDRDSHIALTCLSSRQMVGVWEVLGQDRQLC</sequence>
<evidence type="ECO:0000256" key="8">
    <source>
        <dbReference type="ARBA" id="ARBA00023034"/>
    </source>
</evidence>
<keyword evidence="3 11" id="KW-0328">Glycosyltransferase</keyword>
<evidence type="ECO:0000256" key="11">
    <source>
        <dbReference type="RuleBase" id="RU363063"/>
    </source>
</evidence>
<dbReference type="AlphaFoldDB" id="A0A2T7P390"/>
<dbReference type="Pfam" id="PF01762">
    <property type="entry name" value="Galactosyl_T"/>
    <property type="match status" value="1"/>
</dbReference>
<evidence type="ECO:0000256" key="6">
    <source>
        <dbReference type="ARBA" id="ARBA00022968"/>
    </source>
</evidence>
<comment type="caution">
    <text evidence="12">The sequence shown here is derived from an EMBL/GenBank/DDBJ whole genome shotgun (WGS) entry which is preliminary data.</text>
</comment>
<comment type="similarity">
    <text evidence="2 11">Belongs to the glycosyltransferase 31 family.</text>
</comment>
<evidence type="ECO:0000313" key="12">
    <source>
        <dbReference type="EMBL" id="PVD27881.1"/>
    </source>
</evidence>
<keyword evidence="5 11" id="KW-0812">Transmembrane</keyword>
<evidence type="ECO:0000256" key="2">
    <source>
        <dbReference type="ARBA" id="ARBA00008661"/>
    </source>
</evidence>
<evidence type="ECO:0000313" key="13">
    <source>
        <dbReference type="Proteomes" id="UP000245119"/>
    </source>
</evidence>
<keyword evidence="8 11" id="KW-0333">Golgi apparatus</keyword>
<organism evidence="12 13">
    <name type="scientific">Pomacea canaliculata</name>
    <name type="common">Golden apple snail</name>
    <dbReference type="NCBI Taxonomy" id="400727"/>
    <lineage>
        <taxon>Eukaryota</taxon>
        <taxon>Metazoa</taxon>
        <taxon>Spiralia</taxon>
        <taxon>Lophotrochozoa</taxon>
        <taxon>Mollusca</taxon>
        <taxon>Gastropoda</taxon>
        <taxon>Caenogastropoda</taxon>
        <taxon>Architaenioglossa</taxon>
        <taxon>Ampullarioidea</taxon>
        <taxon>Ampullariidae</taxon>
        <taxon>Pomacea</taxon>
    </lineage>
</organism>
<keyword evidence="4" id="KW-0808">Transferase</keyword>
<evidence type="ECO:0000256" key="1">
    <source>
        <dbReference type="ARBA" id="ARBA00004323"/>
    </source>
</evidence>
<keyword evidence="13" id="KW-1185">Reference proteome</keyword>
<dbReference type="PANTHER" id="PTHR11214:SF3">
    <property type="entry name" value="BETA-1,3-GALACTOSYLTRANSFERASE 6"/>
    <property type="match status" value="1"/>
</dbReference>
<feature type="transmembrane region" description="Helical" evidence="11">
    <location>
        <begin position="12"/>
        <end position="30"/>
    </location>
</feature>
<accession>A0A2T7P390</accession>
<dbReference type="InterPro" id="IPR002659">
    <property type="entry name" value="Glyco_trans_31"/>
</dbReference>
<dbReference type="OrthoDB" id="2139606at2759"/>
<dbReference type="FunFam" id="3.90.550.50:FF:000001">
    <property type="entry name" value="Hexosyltransferase"/>
    <property type="match status" value="1"/>
</dbReference>
<dbReference type="EC" id="2.4.1.-" evidence="11"/>
<dbReference type="PANTHER" id="PTHR11214">
    <property type="entry name" value="BETA-1,3-N-ACETYLGLUCOSAMINYLTRANSFERASE"/>
    <property type="match status" value="1"/>
</dbReference>
<comment type="caution">
    <text evidence="11">Lacks conserved residue(s) required for the propagation of feature annotation.</text>
</comment>
<keyword evidence="10" id="KW-0325">Glycoprotein</keyword>
<comment type="subcellular location">
    <subcellularLocation>
        <location evidence="1 11">Golgi apparatus membrane</location>
        <topology evidence="1 11">Single-pass type II membrane protein</topology>
    </subcellularLocation>
</comment>
<evidence type="ECO:0000256" key="5">
    <source>
        <dbReference type="ARBA" id="ARBA00022692"/>
    </source>
</evidence>
<keyword evidence="6" id="KW-0735">Signal-anchor</keyword>
<evidence type="ECO:0000256" key="7">
    <source>
        <dbReference type="ARBA" id="ARBA00022989"/>
    </source>
</evidence>
<dbReference type="GO" id="GO:0016758">
    <property type="term" value="F:hexosyltransferase activity"/>
    <property type="evidence" value="ECO:0007669"/>
    <property type="project" value="InterPro"/>
</dbReference>
<feature type="transmembrane region" description="Helical" evidence="11">
    <location>
        <begin position="51"/>
        <end position="71"/>
    </location>
</feature>
<evidence type="ECO:0000256" key="4">
    <source>
        <dbReference type="ARBA" id="ARBA00022679"/>
    </source>
</evidence>
<dbReference type="GO" id="GO:0000139">
    <property type="term" value="C:Golgi membrane"/>
    <property type="evidence" value="ECO:0007669"/>
    <property type="project" value="UniProtKB-SubCell"/>
</dbReference>
<dbReference type="GO" id="GO:0006493">
    <property type="term" value="P:protein O-linked glycosylation"/>
    <property type="evidence" value="ECO:0007669"/>
    <property type="project" value="TreeGrafter"/>
</dbReference>
<dbReference type="EMBL" id="PZQS01000006">
    <property type="protein sequence ID" value="PVD27881.1"/>
    <property type="molecule type" value="Genomic_DNA"/>
</dbReference>
<evidence type="ECO:0000256" key="9">
    <source>
        <dbReference type="ARBA" id="ARBA00023136"/>
    </source>
</evidence>
<gene>
    <name evidence="12" type="ORF">C0Q70_10456</name>
</gene>